<keyword evidence="9" id="KW-1185">Reference proteome</keyword>
<evidence type="ECO:0000256" key="1">
    <source>
        <dbReference type="ARBA" id="ARBA00006432"/>
    </source>
</evidence>
<dbReference type="Pfam" id="PF16177">
    <property type="entry name" value="ACAS_N"/>
    <property type="match status" value="1"/>
</dbReference>
<dbReference type="PANTHER" id="PTHR24095:SF232">
    <property type="entry name" value="ACETYL-COENZYME A SYNTHETASE"/>
    <property type="match status" value="1"/>
</dbReference>
<dbReference type="Gene3D" id="3.40.50.12780">
    <property type="entry name" value="N-terminal domain of ligase-like"/>
    <property type="match status" value="1"/>
</dbReference>
<gene>
    <name evidence="8" type="ordered locus">Tpen_1611</name>
</gene>
<dbReference type="EnsemblBacteria" id="ABL79006">
    <property type="protein sequence ID" value="ABL79006"/>
    <property type="gene ID" value="Tpen_1611"/>
</dbReference>
<dbReference type="Gene3D" id="3.30.300.30">
    <property type="match status" value="1"/>
</dbReference>
<dbReference type="KEGG" id="tpe:Tpen_1611"/>
<evidence type="ECO:0000313" key="8">
    <source>
        <dbReference type="EMBL" id="ABL79006.1"/>
    </source>
</evidence>
<reference evidence="9" key="1">
    <citation type="journal article" date="2008" name="J. Bacteriol.">
        <title>Genome sequence of Thermofilum pendens reveals an exceptional loss of biosynthetic pathways without genome reduction.</title>
        <authorList>
            <person name="Anderson I."/>
            <person name="Rodriguez J."/>
            <person name="Susanti D."/>
            <person name="Porat I."/>
            <person name="Reich C."/>
            <person name="Ulrich L.E."/>
            <person name="Elkins J.G."/>
            <person name="Mavromatis K."/>
            <person name="Lykidis A."/>
            <person name="Kim E."/>
            <person name="Thompson L.S."/>
            <person name="Nolan M."/>
            <person name="Land M."/>
            <person name="Copeland A."/>
            <person name="Lapidus A."/>
            <person name="Lucas S."/>
            <person name="Detter C."/>
            <person name="Zhulin I.B."/>
            <person name="Olsen G.J."/>
            <person name="Whitman W."/>
            <person name="Mukhopadhyay B."/>
            <person name="Bristow J."/>
            <person name="Kyrpides N."/>
        </authorList>
    </citation>
    <scope>NUCLEOTIDE SEQUENCE [LARGE SCALE GENOMIC DNA]</scope>
    <source>
        <strain evidence="9">DSM 2475 / Hrk 5</strain>
    </source>
</reference>
<dbReference type="GO" id="GO:0003987">
    <property type="term" value="F:acetate-CoA ligase activity"/>
    <property type="evidence" value="ECO:0007669"/>
    <property type="project" value="TreeGrafter"/>
</dbReference>
<dbReference type="GeneID" id="4601903"/>
<dbReference type="AlphaFoldDB" id="A1S0M6"/>
<organism evidence="8 9">
    <name type="scientific">Thermofilum pendens (strain DSM 2475 / Hrk 5)</name>
    <dbReference type="NCBI Taxonomy" id="368408"/>
    <lineage>
        <taxon>Archaea</taxon>
        <taxon>Thermoproteota</taxon>
        <taxon>Thermoprotei</taxon>
        <taxon>Thermofilales</taxon>
        <taxon>Thermofilaceae</taxon>
        <taxon>Thermofilum</taxon>
    </lineage>
</organism>
<dbReference type="HOGENOM" id="CLU_000022_3_6_2"/>
<keyword evidence="4" id="KW-0067">ATP-binding</keyword>
<name>A1S0M6_THEPD</name>
<accession>A1S0M6</accession>
<dbReference type="InterPro" id="IPR045851">
    <property type="entry name" value="AMP-bd_C_sf"/>
</dbReference>
<dbReference type="InterPro" id="IPR032387">
    <property type="entry name" value="ACAS_N"/>
</dbReference>
<dbReference type="Proteomes" id="UP000000641">
    <property type="component" value="Chromosome"/>
</dbReference>
<dbReference type="Pfam" id="PF13193">
    <property type="entry name" value="AMP-binding_C"/>
    <property type="match status" value="1"/>
</dbReference>
<dbReference type="RefSeq" id="WP_011753271.1">
    <property type="nucleotide sequence ID" value="NC_008698.1"/>
</dbReference>
<feature type="domain" description="AMP-dependent synthetase/ligase" evidence="5">
    <location>
        <begin position="280"/>
        <end position="459"/>
    </location>
</feature>
<dbReference type="eggNOG" id="arCOG06060">
    <property type="taxonomic scope" value="Archaea"/>
</dbReference>
<keyword evidence="2 8" id="KW-0436">Ligase</keyword>
<dbReference type="InterPro" id="IPR025110">
    <property type="entry name" value="AMP-bd_C"/>
</dbReference>
<feature type="domain" description="Acetyl-coenzyme A synthetase N-terminal" evidence="7">
    <location>
        <begin position="24"/>
        <end position="76"/>
    </location>
</feature>
<protein>
    <submittedName>
        <fullName evidence="8">AMP-dependent synthetase and ligase</fullName>
    </submittedName>
</protein>
<evidence type="ECO:0000256" key="3">
    <source>
        <dbReference type="ARBA" id="ARBA00022741"/>
    </source>
</evidence>
<sequence length="588" mass="64859">MVPEQARRVVPPSARFKVMTLAEYRRVYRESVEDVYGFWSSYARLLLWRKPWERVVEGEAPRVRWFAGGELSPYENVVSRHRGTPVWRKVAVLYESESGDAEVLTYEGLDALAGRIAGWLESVGVGRGDWVTVYSPPNPESLAFMLAAMRVGAPFEPVFTGFGYYELAKRIARRGSRVVFTVDGYTRRGREVDTLGSVLRAVEESGAKPVLLVSERLGRKVPAAPGVYTLDEALSSGAYSGSAVLGSSEPLFGLHSAYRDDFKPLSYPAAGFLVQVYATSRWIGLKPRETLFNTVWPGWITGVSYLVFGPLMTGSTVVLYDGAPDWRGWDRWISIVESYGVTLLLTTSGALRLMSRQPAELFRSHDYDSLKAVLVTAEPLDAETWGWAYSVLGTLKRPLVDSVPSELSGAIPVLDLYIQSEVGTFLVGNLPSYTFTHIVPGTCGPPMPGFHVEVLEDGRLVVRKPWPAIPVEAPGDFWEKWREGFYDTGDAARYSVDGYIEVLGRRDGVMKVSGYRVSPGAIERVVAGVPGVRGVRVYARPDPLKFEVPVVSVEGSADPEAVRKAVREKLGPILEPAQVTVPQESHSA</sequence>
<dbReference type="InterPro" id="IPR000873">
    <property type="entry name" value="AMP-dep_synth/lig_dom"/>
</dbReference>
<dbReference type="PANTHER" id="PTHR24095">
    <property type="entry name" value="ACETYL-COENZYME A SYNTHETASE"/>
    <property type="match status" value="1"/>
</dbReference>
<dbReference type="GO" id="GO:0005524">
    <property type="term" value="F:ATP binding"/>
    <property type="evidence" value="ECO:0007669"/>
    <property type="project" value="UniProtKB-KW"/>
</dbReference>
<dbReference type="STRING" id="368408.Tpen_1611"/>
<keyword evidence="3" id="KW-0547">Nucleotide-binding</keyword>
<dbReference type="Pfam" id="PF00501">
    <property type="entry name" value="AMP-binding"/>
    <property type="match status" value="2"/>
</dbReference>
<evidence type="ECO:0000259" key="5">
    <source>
        <dbReference type="Pfam" id="PF00501"/>
    </source>
</evidence>
<dbReference type="InterPro" id="IPR042099">
    <property type="entry name" value="ANL_N_sf"/>
</dbReference>
<evidence type="ECO:0000256" key="4">
    <source>
        <dbReference type="ARBA" id="ARBA00022840"/>
    </source>
</evidence>
<feature type="domain" description="AMP-binding enzyme C-terminal" evidence="6">
    <location>
        <begin position="522"/>
        <end position="580"/>
    </location>
</feature>
<evidence type="ECO:0000259" key="7">
    <source>
        <dbReference type="Pfam" id="PF16177"/>
    </source>
</evidence>
<comment type="similarity">
    <text evidence="1">Belongs to the ATP-dependent AMP-binding enzyme family.</text>
</comment>
<dbReference type="SUPFAM" id="SSF56801">
    <property type="entry name" value="Acetyl-CoA synthetase-like"/>
    <property type="match status" value="1"/>
</dbReference>
<evidence type="ECO:0000256" key="2">
    <source>
        <dbReference type="ARBA" id="ARBA00022598"/>
    </source>
</evidence>
<evidence type="ECO:0000259" key="6">
    <source>
        <dbReference type="Pfam" id="PF13193"/>
    </source>
</evidence>
<dbReference type="EMBL" id="CP000505">
    <property type="protein sequence ID" value="ABL79006.1"/>
    <property type="molecule type" value="Genomic_DNA"/>
</dbReference>
<evidence type="ECO:0000313" key="9">
    <source>
        <dbReference type="Proteomes" id="UP000000641"/>
    </source>
</evidence>
<feature type="domain" description="AMP-dependent synthetase/ligase" evidence="5">
    <location>
        <begin position="88"/>
        <end position="196"/>
    </location>
</feature>
<dbReference type="GO" id="GO:0006085">
    <property type="term" value="P:acetyl-CoA biosynthetic process"/>
    <property type="evidence" value="ECO:0007669"/>
    <property type="project" value="TreeGrafter"/>
</dbReference>
<proteinExistence type="inferred from homology"/>